<sequence length="85" mass="10092">MFERTLANKDRTNDFAEAAHRRLHDALGVDHRTVGHLLQDLKRIQRSHDMHFEQYLAESQLPRNEESTMKQIQEYCPKYTNIVVV</sequence>
<organism evidence="1 2">
    <name type="scientific">Ditylenchus dipsaci</name>
    <dbReference type="NCBI Taxonomy" id="166011"/>
    <lineage>
        <taxon>Eukaryota</taxon>
        <taxon>Metazoa</taxon>
        <taxon>Ecdysozoa</taxon>
        <taxon>Nematoda</taxon>
        <taxon>Chromadorea</taxon>
        <taxon>Rhabditida</taxon>
        <taxon>Tylenchina</taxon>
        <taxon>Tylenchomorpha</taxon>
        <taxon>Sphaerularioidea</taxon>
        <taxon>Anguinidae</taxon>
        <taxon>Anguininae</taxon>
        <taxon>Ditylenchus</taxon>
    </lineage>
</organism>
<keyword evidence="1" id="KW-1185">Reference proteome</keyword>
<proteinExistence type="predicted"/>
<dbReference type="AlphaFoldDB" id="A0A915EDF3"/>
<evidence type="ECO:0000313" key="1">
    <source>
        <dbReference type="Proteomes" id="UP000887574"/>
    </source>
</evidence>
<protein>
    <submittedName>
        <fullName evidence="2">Uncharacterized protein</fullName>
    </submittedName>
</protein>
<dbReference type="Proteomes" id="UP000887574">
    <property type="component" value="Unplaced"/>
</dbReference>
<reference evidence="2" key="1">
    <citation type="submission" date="2022-11" db="UniProtKB">
        <authorList>
            <consortium name="WormBaseParasite"/>
        </authorList>
    </citation>
    <scope>IDENTIFICATION</scope>
</reference>
<accession>A0A915EDF3</accession>
<dbReference type="WBParaSite" id="jg5495">
    <property type="protein sequence ID" value="jg5495"/>
    <property type="gene ID" value="jg5495"/>
</dbReference>
<evidence type="ECO:0000313" key="2">
    <source>
        <dbReference type="WBParaSite" id="jg5495"/>
    </source>
</evidence>
<name>A0A915EDF3_9BILA</name>